<keyword evidence="3" id="KW-1185">Reference proteome</keyword>
<evidence type="ECO:0000313" key="2">
    <source>
        <dbReference type="EMBL" id="MBA6153938.1"/>
    </source>
</evidence>
<keyword evidence="1" id="KW-0812">Transmembrane</keyword>
<accession>A0A7W2M774</accession>
<dbReference type="AlphaFoldDB" id="A0A7W2M774"/>
<gene>
    <name evidence="2" type="ORF">H3Z82_14485</name>
</gene>
<dbReference type="EMBL" id="JACGLT010000012">
    <property type="protein sequence ID" value="MBA6153938.1"/>
    <property type="molecule type" value="Genomic_DNA"/>
</dbReference>
<dbReference type="Proteomes" id="UP000541857">
    <property type="component" value="Unassembled WGS sequence"/>
</dbReference>
<evidence type="ECO:0000313" key="3">
    <source>
        <dbReference type="Proteomes" id="UP000541857"/>
    </source>
</evidence>
<evidence type="ECO:0000256" key="1">
    <source>
        <dbReference type="SAM" id="Phobius"/>
    </source>
</evidence>
<sequence length="186" mass="21252">MDTFMYFIVVAGSVLFLYFLLKFIFSSGNNEVNYDTNLLMRASENSFSKRVDEILQDADCPTNKLIAEMKKSFVNRVNTKLKDSGVQNKDLIQEDSPFELINEKIISIISNNINNHVLINIENTSSLKNSPFGYILLMDTINGYEEIANVDIKSFFDNGISDYEVRSIFLKASIQTIEKFRGIDEV</sequence>
<name>A0A7W2M774_9FLAO</name>
<proteinExistence type="predicted"/>
<keyword evidence="1" id="KW-0472">Membrane</keyword>
<organism evidence="2 3">
    <name type="scientific">Gelidibacter maritimus</name>
    <dbReference type="NCBI Taxonomy" id="2761487"/>
    <lineage>
        <taxon>Bacteria</taxon>
        <taxon>Pseudomonadati</taxon>
        <taxon>Bacteroidota</taxon>
        <taxon>Flavobacteriia</taxon>
        <taxon>Flavobacteriales</taxon>
        <taxon>Flavobacteriaceae</taxon>
        <taxon>Gelidibacter</taxon>
    </lineage>
</organism>
<feature type="transmembrane region" description="Helical" evidence="1">
    <location>
        <begin position="6"/>
        <end position="25"/>
    </location>
</feature>
<dbReference type="RefSeq" id="WP_182206224.1">
    <property type="nucleotide sequence ID" value="NZ_JACGLT010000012.1"/>
</dbReference>
<keyword evidence="1" id="KW-1133">Transmembrane helix</keyword>
<reference evidence="2 3" key="1">
    <citation type="submission" date="2020-07" db="EMBL/GenBank/DDBJ databases">
        <title>Bacterium isolated from marine sediment.</title>
        <authorList>
            <person name="Shang D."/>
        </authorList>
    </citation>
    <scope>NUCLEOTIDE SEQUENCE [LARGE SCALE GENOMIC DNA]</scope>
    <source>
        <strain evidence="2 3">F6074</strain>
    </source>
</reference>
<comment type="caution">
    <text evidence="2">The sequence shown here is derived from an EMBL/GenBank/DDBJ whole genome shotgun (WGS) entry which is preliminary data.</text>
</comment>
<protein>
    <submittedName>
        <fullName evidence="2">Uncharacterized protein</fullName>
    </submittedName>
</protein>